<proteinExistence type="inferred from homology"/>
<dbReference type="GO" id="GO:0006749">
    <property type="term" value="P:glutathione metabolic process"/>
    <property type="evidence" value="ECO:0007669"/>
    <property type="project" value="TreeGrafter"/>
</dbReference>
<dbReference type="GO" id="GO:0004364">
    <property type="term" value="F:glutathione transferase activity"/>
    <property type="evidence" value="ECO:0007669"/>
    <property type="project" value="TreeGrafter"/>
</dbReference>
<dbReference type="InterPro" id="IPR051924">
    <property type="entry name" value="GST_Kappa/NadH"/>
</dbReference>
<keyword evidence="5" id="KW-1185">Reference proteome</keyword>
<evidence type="ECO:0000256" key="1">
    <source>
        <dbReference type="PIRNR" id="PIRNR006386"/>
    </source>
</evidence>
<dbReference type="GO" id="GO:1901170">
    <property type="term" value="P:naphthalene catabolic process"/>
    <property type="evidence" value="ECO:0007669"/>
    <property type="project" value="InterPro"/>
</dbReference>
<comment type="caution">
    <text evidence="4">The sequence shown here is derived from an EMBL/GenBank/DDBJ whole genome shotgun (WGS) entry which is preliminary data.</text>
</comment>
<evidence type="ECO:0000256" key="2">
    <source>
        <dbReference type="PIRSR" id="PIRSR006386-1"/>
    </source>
</evidence>
<dbReference type="InterPro" id="IPR001853">
    <property type="entry name" value="DSBA-like_thioredoxin_dom"/>
</dbReference>
<dbReference type="Proteomes" id="UP000244224">
    <property type="component" value="Unassembled WGS sequence"/>
</dbReference>
<evidence type="ECO:0000259" key="3">
    <source>
        <dbReference type="Pfam" id="PF01323"/>
    </source>
</evidence>
<dbReference type="PIRSF" id="PIRSF006386">
    <property type="entry name" value="HCCAis_GSTk"/>
    <property type="match status" value="1"/>
</dbReference>
<comment type="similarity">
    <text evidence="1">Belongs to the GST superfamily. NadH family.</text>
</comment>
<evidence type="ECO:0000313" key="4">
    <source>
        <dbReference type="EMBL" id="PTX51739.1"/>
    </source>
</evidence>
<organism evidence="4 5">
    <name type="scientific">Gemmobacter caeni</name>
    <dbReference type="NCBI Taxonomy" id="589035"/>
    <lineage>
        <taxon>Bacteria</taxon>
        <taxon>Pseudomonadati</taxon>
        <taxon>Pseudomonadota</taxon>
        <taxon>Alphaproteobacteria</taxon>
        <taxon>Rhodobacterales</taxon>
        <taxon>Paracoccaceae</taxon>
        <taxon>Gemmobacter</taxon>
    </lineage>
</organism>
<keyword evidence="1 4" id="KW-0413">Isomerase</keyword>
<reference evidence="4 5" key="1">
    <citation type="submission" date="2018-04" db="EMBL/GenBank/DDBJ databases">
        <title>Genomic Encyclopedia of Archaeal and Bacterial Type Strains, Phase II (KMG-II): from individual species to whole genera.</title>
        <authorList>
            <person name="Goeker M."/>
        </authorList>
    </citation>
    <scope>NUCLEOTIDE SEQUENCE [LARGE SCALE GENOMIC DNA]</scope>
    <source>
        <strain evidence="4 5">DSM 21823</strain>
    </source>
</reference>
<evidence type="ECO:0000313" key="5">
    <source>
        <dbReference type="Proteomes" id="UP000244224"/>
    </source>
</evidence>
<dbReference type="RefSeq" id="WP_108128240.1">
    <property type="nucleotide sequence ID" value="NZ_QBKP01000003.1"/>
</dbReference>
<name>A0A2T6B6N0_9RHOB</name>
<dbReference type="EC" id="5.99.1.4" evidence="1"/>
<sequence length="198" mass="21529">MPHIDYYFAAVSPFVYLAGQRLEEIAARHGASISYKPLDPAGLFARTGGQPLAQRHESRRAYRLQELRRQSRKHGLMLNEQPLFWPVNPAPSGYAIIAAQAAGGGDLGALTHGLARACWAENRDIADDAVIASVMEQAGFDPAVAQRGMLAAAETYAVNLEEAVSRGVFGVPFYLVDGEGFWGQDHLQDLDLHLSGKL</sequence>
<dbReference type="Pfam" id="PF01323">
    <property type="entry name" value="DSBA"/>
    <property type="match status" value="1"/>
</dbReference>
<gene>
    <name evidence="4" type="ORF">C8N34_103242</name>
</gene>
<dbReference type="GO" id="GO:0018845">
    <property type="term" value="F:2-hydroxychromene-2-carboxylate isomerase activity"/>
    <property type="evidence" value="ECO:0007669"/>
    <property type="project" value="UniProtKB-UniRule"/>
</dbReference>
<feature type="domain" description="DSBA-like thioredoxin" evidence="3">
    <location>
        <begin position="4"/>
        <end position="194"/>
    </location>
</feature>
<dbReference type="CDD" id="cd03022">
    <property type="entry name" value="DsbA_HCCA_Iso"/>
    <property type="match status" value="1"/>
</dbReference>
<dbReference type="PANTHER" id="PTHR42943">
    <property type="entry name" value="GLUTATHIONE S-TRANSFERASE KAPPA"/>
    <property type="match status" value="1"/>
</dbReference>
<dbReference type="EMBL" id="QBKP01000003">
    <property type="protein sequence ID" value="PTX51739.1"/>
    <property type="molecule type" value="Genomic_DNA"/>
</dbReference>
<protein>
    <recommendedName>
        <fullName evidence="1">2-hydroxychromene-2-carboxylate isomerase</fullName>
        <ecNumber evidence="1">5.99.1.4</ecNumber>
    </recommendedName>
</protein>
<dbReference type="AlphaFoldDB" id="A0A2T6B6N0"/>
<dbReference type="InterPro" id="IPR014440">
    <property type="entry name" value="HCCAis_GSTk"/>
</dbReference>
<dbReference type="SUPFAM" id="SSF52833">
    <property type="entry name" value="Thioredoxin-like"/>
    <property type="match status" value="1"/>
</dbReference>
<dbReference type="Gene3D" id="3.40.30.10">
    <property type="entry name" value="Glutaredoxin"/>
    <property type="match status" value="1"/>
</dbReference>
<dbReference type="InterPro" id="IPR036249">
    <property type="entry name" value="Thioredoxin-like_sf"/>
</dbReference>
<comment type="catalytic activity">
    <reaction evidence="1">
        <text>2-hydroxychromene-2-carboxylate = (3E)-4-(2-hydroxyphenyl)-2-oxobut-3-enoate</text>
        <dbReference type="Rhea" id="RHEA:27401"/>
        <dbReference type="ChEBI" id="CHEBI:59350"/>
        <dbReference type="ChEBI" id="CHEBI:59353"/>
        <dbReference type="EC" id="5.99.1.4"/>
    </reaction>
</comment>
<accession>A0A2T6B6N0</accession>
<dbReference type="InterPro" id="IPR044087">
    <property type="entry name" value="NahD-like"/>
</dbReference>
<dbReference type="OrthoDB" id="5244108at2"/>
<dbReference type="GO" id="GO:0004602">
    <property type="term" value="F:glutathione peroxidase activity"/>
    <property type="evidence" value="ECO:0007669"/>
    <property type="project" value="TreeGrafter"/>
</dbReference>
<dbReference type="PANTHER" id="PTHR42943:SF13">
    <property type="entry name" value="GLUTATHIONE S-TRANSFERASE KAPPA-RELATED"/>
    <property type="match status" value="1"/>
</dbReference>
<feature type="active site" description="Nucleophile" evidence="2">
    <location>
        <position position="12"/>
    </location>
</feature>